<evidence type="ECO:0000313" key="2">
    <source>
        <dbReference type="Proteomes" id="UP001157502"/>
    </source>
</evidence>
<protein>
    <submittedName>
        <fullName evidence="1">Uncharacterized protein</fullName>
    </submittedName>
</protein>
<reference evidence="1" key="1">
    <citation type="submission" date="2021-05" db="EMBL/GenBank/DDBJ databases">
        <authorList>
            <person name="Pan Q."/>
            <person name="Jouanno E."/>
            <person name="Zahm M."/>
            <person name="Klopp C."/>
            <person name="Cabau C."/>
            <person name="Louis A."/>
            <person name="Berthelot C."/>
            <person name="Parey E."/>
            <person name="Roest Crollius H."/>
            <person name="Montfort J."/>
            <person name="Robinson-Rechavi M."/>
            <person name="Bouchez O."/>
            <person name="Lampietro C."/>
            <person name="Lopez Roques C."/>
            <person name="Donnadieu C."/>
            <person name="Postlethwait J."/>
            <person name="Bobe J."/>
            <person name="Dillon D."/>
            <person name="Chandos A."/>
            <person name="von Hippel F."/>
            <person name="Guiguen Y."/>
        </authorList>
    </citation>
    <scope>NUCLEOTIDE SEQUENCE</scope>
    <source>
        <strain evidence="1">YG-Jan2019</strain>
    </source>
</reference>
<dbReference type="EMBL" id="CM055736">
    <property type="protein sequence ID" value="KAJ8006703.1"/>
    <property type="molecule type" value="Genomic_DNA"/>
</dbReference>
<name>A0ACC2GSI7_DALPE</name>
<evidence type="ECO:0000313" key="1">
    <source>
        <dbReference type="EMBL" id="KAJ8006703.1"/>
    </source>
</evidence>
<sequence>MPRSLKSKRASEATPSMADNVPNNGAASCPLSQAVTRADLHEFQEAMFAKLSDLIAGQLQSAIEAILKPAIEAALGPITSVLDGIGVSVEAQGRQISDLEQGLSDYSDRAVALELAVTRLTSECAQMADKIDDLESRSRRCNLRVVGIPERLEGADPVAFMSGFFPEVLCDSFAPSPMKFDRAHRLGPHPTPGSAAKSGPRVMIVKFHNFRDKEAILRKPTREQLHFRGRKIHIFPDFTSAVAKKRAVFVSGSLCASRLSCTSTTTVKTFGLLLRRRQKPGSAESSDLCLANMLLTFLLCVARSVAIPVG</sequence>
<comment type="caution">
    <text evidence="1">The sequence shown here is derived from an EMBL/GenBank/DDBJ whole genome shotgun (WGS) entry which is preliminary data.</text>
</comment>
<dbReference type="Proteomes" id="UP001157502">
    <property type="component" value="Chromosome 9"/>
</dbReference>
<accession>A0ACC2GSI7</accession>
<proteinExistence type="predicted"/>
<organism evidence="1 2">
    <name type="scientific">Dallia pectoralis</name>
    <name type="common">Alaska blackfish</name>
    <dbReference type="NCBI Taxonomy" id="75939"/>
    <lineage>
        <taxon>Eukaryota</taxon>
        <taxon>Metazoa</taxon>
        <taxon>Chordata</taxon>
        <taxon>Craniata</taxon>
        <taxon>Vertebrata</taxon>
        <taxon>Euteleostomi</taxon>
        <taxon>Actinopterygii</taxon>
        <taxon>Neopterygii</taxon>
        <taxon>Teleostei</taxon>
        <taxon>Protacanthopterygii</taxon>
        <taxon>Esociformes</taxon>
        <taxon>Umbridae</taxon>
        <taxon>Dallia</taxon>
    </lineage>
</organism>
<gene>
    <name evidence="1" type="ORF">DPEC_G00109970</name>
</gene>
<keyword evidence="2" id="KW-1185">Reference proteome</keyword>